<sequence>MPASPAARTFTPPLGRAPARGRRRAPRTTAGGRAAAAAPDAPGLPRSGGRAAGRTDRTARAARTDRPARTTRPAGYGTGRPATAADRTPAGDAAAEMVRWATFGCVIVPVVLVAYGTSVGGAAAITAGLAAVTGVSRALMRRSERAAARPAGPRGHRSGGRRARRTSRG</sequence>
<feature type="compositionally biased region" description="Low complexity" evidence="1">
    <location>
        <begin position="27"/>
        <end position="49"/>
    </location>
</feature>
<name>A0A2S1SRA0_9ACTN</name>
<evidence type="ECO:0000256" key="1">
    <source>
        <dbReference type="SAM" id="MobiDB-lite"/>
    </source>
</evidence>
<feature type="compositionally biased region" description="Low complexity" evidence="1">
    <location>
        <begin position="70"/>
        <end position="88"/>
    </location>
</feature>
<evidence type="ECO:0000313" key="3">
    <source>
        <dbReference type="EMBL" id="AWI28913.1"/>
    </source>
</evidence>
<dbReference type="AlphaFoldDB" id="A0A2S1SRA0"/>
<reference evidence="3 4" key="1">
    <citation type="submission" date="2018-05" db="EMBL/GenBank/DDBJ databases">
        <title>Complete genome sequence of sponge-derived Streptomyces sp. HNM0039.</title>
        <authorList>
            <person name="Huang X."/>
            <person name="Zhou S."/>
        </authorList>
    </citation>
    <scope>NUCLEOTIDE SEQUENCE [LARGE SCALE GENOMIC DNA]</scope>
    <source>
        <strain evidence="3 4">HNM0039</strain>
    </source>
</reference>
<keyword evidence="2" id="KW-1133">Transmembrane helix</keyword>
<feature type="compositionally biased region" description="Basic and acidic residues" evidence="1">
    <location>
        <begin position="53"/>
        <end position="68"/>
    </location>
</feature>
<proteinExistence type="predicted"/>
<dbReference type="Proteomes" id="UP000244900">
    <property type="component" value="Chromosome"/>
</dbReference>
<feature type="compositionally biased region" description="Basic residues" evidence="1">
    <location>
        <begin position="154"/>
        <end position="169"/>
    </location>
</feature>
<keyword evidence="2" id="KW-0472">Membrane</keyword>
<organism evidence="3 4">
    <name type="scientific">Streptomyces tirandamycinicus</name>
    <dbReference type="NCBI Taxonomy" id="2174846"/>
    <lineage>
        <taxon>Bacteria</taxon>
        <taxon>Bacillati</taxon>
        <taxon>Actinomycetota</taxon>
        <taxon>Actinomycetes</taxon>
        <taxon>Kitasatosporales</taxon>
        <taxon>Streptomycetaceae</taxon>
        <taxon>Streptomyces</taxon>
    </lineage>
</organism>
<feature type="region of interest" description="Disordered" evidence="1">
    <location>
        <begin position="143"/>
        <end position="169"/>
    </location>
</feature>
<keyword evidence="4" id="KW-1185">Reference proteome</keyword>
<evidence type="ECO:0000256" key="2">
    <source>
        <dbReference type="SAM" id="Phobius"/>
    </source>
</evidence>
<evidence type="ECO:0000313" key="4">
    <source>
        <dbReference type="Proteomes" id="UP000244900"/>
    </source>
</evidence>
<accession>A0A2S1SRA0</accession>
<keyword evidence="2" id="KW-0812">Transmembrane</keyword>
<protein>
    <submittedName>
        <fullName evidence="3">Uncharacterized protein</fullName>
    </submittedName>
</protein>
<dbReference type="KEGG" id="stir:DDW44_09035"/>
<feature type="transmembrane region" description="Helical" evidence="2">
    <location>
        <begin position="121"/>
        <end position="140"/>
    </location>
</feature>
<dbReference type="EMBL" id="CP029188">
    <property type="protein sequence ID" value="AWI28913.1"/>
    <property type="molecule type" value="Genomic_DNA"/>
</dbReference>
<feature type="region of interest" description="Disordered" evidence="1">
    <location>
        <begin position="1"/>
        <end position="88"/>
    </location>
</feature>
<gene>
    <name evidence="3" type="ORF">DDW44_09035</name>
</gene>